<proteinExistence type="inferred from homology"/>
<keyword evidence="4" id="KW-1185">Reference proteome</keyword>
<feature type="domain" description="GRAM" evidence="2">
    <location>
        <begin position="514"/>
        <end position="592"/>
    </location>
</feature>
<organism evidence="3 4">
    <name type="scientific">Mucuna pruriens</name>
    <name type="common">Velvet bean</name>
    <name type="synonym">Dolichos pruriens</name>
    <dbReference type="NCBI Taxonomy" id="157652"/>
    <lineage>
        <taxon>Eukaryota</taxon>
        <taxon>Viridiplantae</taxon>
        <taxon>Streptophyta</taxon>
        <taxon>Embryophyta</taxon>
        <taxon>Tracheophyta</taxon>
        <taxon>Spermatophyta</taxon>
        <taxon>Magnoliopsida</taxon>
        <taxon>eudicotyledons</taxon>
        <taxon>Gunneridae</taxon>
        <taxon>Pentapetalae</taxon>
        <taxon>rosids</taxon>
        <taxon>fabids</taxon>
        <taxon>Fabales</taxon>
        <taxon>Fabaceae</taxon>
        <taxon>Papilionoideae</taxon>
        <taxon>50 kb inversion clade</taxon>
        <taxon>NPAAA clade</taxon>
        <taxon>indigoferoid/millettioid clade</taxon>
        <taxon>Phaseoleae</taxon>
        <taxon>Mucuna</taxon>
    </lineage>
</organism>
<reference evidence="3" key="1">
    <citation type="submission" date="2018-05" db="EMBL/GenBank/DDBJ databases">
        <title>Draft genome of Mucuna pruriens seed.</title>
        <authorList>
            <person name="Nnadi N.E."/>
            <person name="Vos R."/>
            <person name="Hasami M.H."/>
            <person name="Devisetty U.K."/>
            <person name="Aguiy J.C."/>
        </authorList>
    </citation>
    <scope>NUCLEOTIDE SEQUENCE [LARGE SCALE GENOMIC DNA]</scope>
    <source>
        <strain evidence="3">JCA_2017</strain>
    </source>
</reference>
<dbReference type="Pfam" id="PF02893">
    <property type="entry name" value="GRAM"/>
    <property type="match status" value="3"/>
</dbReference>
<dbReference type="PANTHER" id="PTHR31969">
    <property type="entry name" value="GEM-LIKE PROTEIN 2"/>
    <property type="match status" value="1"/>
</dbReference>
<feature type="domain" description="GRAM" evidence="2">
    <location>
        <begin position="324"/>
        <end position="402"/>
    </location>
</feature>
<dbReference type="SMART" id="SM00568">
    <property type="entry name" value="GRAM"/>
    <property type="match status" value="3"/>
</dbReference>
<dbReference type="Proteomes" id="UP000257109">
    <property type="component" value="Unassembled WGS sequence"/>
</dbReference>
<dbReference type="OrthoDB" id="1736712at2759"/>
<dbReference type="EMBL" id="QJKJ01004292">
    <property type="protein sequence ID" value="RDX94762.1"/>
    <property type="molecule type" value="Genomic_DNA"/>
</dbReference>
<dbReference type="InterPro" id="IPR004182">
    <property type="entry name" value="GRAM"/>
</dbReference>
<accession>A0A371GW26</accession>
<dbReference type="Gene3D" id="2.30.29.30">
    <property type="entry name" value="Pleckstrin-homology domain (PH domain)/Phosphotyrosine-binding domain (PTB)"/>
    <property type="match status" value="3"/>
</dbReference>
<evidence type="ECO:0000313" key="4">
    <source>
        <dbReference type="Proteomes" id="UP000257109"/>
    </source>
</evidence>
<evidence type="ECO:0000313" key="3">
    <source>
        <dbReference type="EMBL" id="RDX94762.1"/>
    </source>
</evidence>
<name>A0A371GW26_MUCPR</name>
<dbReference type="InterPro" id="IPR037848">
    <property type="entry name" value="GEM-like"/>
</dbReference>
<dbReference type="InterPro" id="IPR011993">
    <property type="entry name" value="PH-like_dom_sf"/>
</dbReference>
<protein>
    <submittedName>
        <fullName evidence="3">GEM-like protein 4</fullName>
    </submittedName>
</protein>
<feature type="domain" description="GRAM" evidence="2">
    <location>
        <begin position="133"/>
        <end position="211"/>
    </location>
</feature>
<evidence type="ECO:0000259" key="2">
    <source>
        <dbReference type="SMART" id="SM00568"/>
    </source>
</evidence>
<gene>
    <name evidence="3" type="ORF">CR513_22822</name>
</gene>
<feature type="non-terminal residue" evidence="3">
    <location>
        <position position="1"/>
    </location>
</feature>
<comment type="caution">
    <text evidence="3">The sequence shown here is derived from an EMBL/GenBank/DDBJ whole genome shotgun (WGS) entry which is preliminary data.</text>
</comment>
<sequence>MAIASLPRWLRNIVGELSMYKYPFLRAAREFGEVRHQKVQMPAHKALVMHPHISRCNWKTSLLGELVVGTPVISATYDQLQKSVNRYLPGPSTQCQYSTTTSKQMKLRPNISETVKSKLSLGARILRVGGVEKVFKQFFSVGEGERLLKASHCYLSTSSGPLAGLLFISTDKVAFCSERSMKVFTQKGHMLRIHYKVVIPLKNIKCVNQSENVKKPTQKYIEIVTVDNFDFWFMGVFKYQKTFKYLEQATSLLPDLVVGTSIISATFDQLQKSVNKYLHDPATQCHYSTTTSKQMKLEANISETVKRKLSLGTHMLQVGGGVEKVFKHFFSLSEGERLLKASQCYLSTTSGPLAGLLFISTEKVAFCSEKPMKVFSQEGHMLRIHYKVVIPLKKIECVNQSKNVQKPKQKYIHIVTVDNFDFWFMGVLKYQKILKYLEQATSLLHDLVVGTPVISATYYQPQKSVNRYLPGPATQCQYSTTTSKQMNLGTKISETVKGKLNLGARILRVGGVEKVFKQFFSVGEGERLLKTTQCYLSTTSGPLAGFLFISTDKVAFCSERSMKVFTQKGHMLRIRYKVVIPLKKIKCVNQSENVEKPRQKYIEIVTEDNFDFWFMGVFKYQKTFKYLQQAVSQA</sequence>
<dbReference type="AlphaFoldDB" id="A0A371GW26"/>
<evidence type="ECO:0000256" key="1">
    <source>
        <dbReference type="ARBA" id="ARBA00009414"/>
    </source>
</evidence>
<comment type="similarity">
    <text evidence="1">Belongs to the GEM family.</text>
</comment>